<evidence type="ECO:0000256" key="7">
    <source>
        <dbReference type="ARBA" id="ARBA00022989"/>
    </source>
</evidence>
<dbReference type="EMBL" id="MHST01000012">
    <property type="protein sequence ID" value="OHA49254.1"/>
    <property type="molecule type" value="Genomic_DNA"/>
</dbReference>
<keyword evidence="3" id="KW-0808">Transferase</keyword>
<comment type="subcellular location">
    <subcellularLocation>
        <location evidence="1">Membrane</location>
        <topology evidence="1">Multi-pass membrane protein</topology>
    </subcellularLocation>
</comment>
<evidence type="ECO:0000256" key="13">
    <source>
        <dbReference type="ARBA" id="ARBA00041418"/>
    </source>
</evidence>
<dbReference type="GO" id="GO:0008955">
    <property type="term" value="F:peptidoglycan glycosyltransferase activity"/>
    <property type="evidence" value="ECO:0007669"/>
    <property type="project" value="UniProtKB-EC"/>
</dbReference>
<feature type="transmembrane region" description="Helical" evidence="16">
    <location>
        <begin position="344"/>
        <end position="375"/>
    </location>
</feature>
<reference evidence="17 18" key="1">
    <citation type="journal article" date="2016" name="Nat. Commun.">
        <title>Thousands of microbial genomes shed light on interconnected biogeochemical processes in an aquifer system.</title>
        <authorList>
            <person name="Anantharaman K."/>
            <person name="Brown C.T."/>
            <person name="Hug L.A."/>
            <person name="Sharon I."/>
            <person name="Castelle C.J."/>
            <person name="Probst A.J."/>
            <person name="Thomas B.C."/>
            <person name="Singh A."/>
            <person name="Wilkins M.J."/>
            <person name="Karaoz U."/>
            <person name="Brodie E.L."/>
            <person name="Williams K.H."/>
            <person name="Hubbard S.S."/>
            <person name="Banfield J.F."/>
        </authorList>
    </citation>
    <scope>NUCLEOTIDE SEQUENCE [LARGE SCALE GENOMIC DNA]</scope>
    <source>
        <strain evidence="18">RIFCSPHIGHO2_01_FULL_58_15</strain>
    </source>
</reference>
<dbReference type="GO" id="GO:0015648">
    <property type="term" value="F:lipid-linked peptidoglycan transporter activity"/>
    <property type="evidence" value="ECO:0007669"/>
    <property type="project" value="TreeGrafter"/>
</dbReference>
<dbReference type="GO" id="GO:0008360">
    <property type="term" value="P:regulation of cell shape"/>
    <property type="evidence" value="ECO:0007669"/>
    <property type="project" value="UniProtKB-KW"/>
</dbReference>
<feature type="transmembrane region" description="Helical" evidence="16">
    <location>
        <begin position="183"/>
        <end position="200"/>
    </location>
</feature>
<dbReference type="GO" id="GO:0051301">
    <property type="term" value="P:cell division"/>
    <property type="evidence" value="ECO:0007669"/>
    <property type="project" value="InterPro"/>
</dbReference>
<evidence type="ECO:0000313" key="17">
    <source>
        <dbReference type="EMBL" id="OHA49254.1"/>
    </source>
</evidence>
<evidence type="ECO:0000256" key="6">
    <source>
        <dbReference type="ARBA" id="ARBA00022984"/>
    </source>
</evidence>
<dbReference type="PANTHER" id="PTHR30474:SF2">
    <property type="entry name" value="PEPTIDOGLYCAN GLYCOSYLTRANSFERASE FTSW-RELATED"/>
    <property type="match status" value="1"/>
</dbReference>
<proteinExistence type="inferred from homology"/>
<evidence type="ECO:0000256" key="8">
    <source>
        <dbReference type="ARBA" id="ARBA00023136"/>
    </source>
</evidence>
<evidence type="ECO:0000256" key="5">
    <source>
        <dbReference type="ARBA" id="ARBA00022960"/>
    </source>
</evidence>
<feature type="transmembrane region" description="Helical" evidence="16">
    <location>
        <begin position="47"/>
        <end position="66"/>
    </location>
</feature>
<keyword evidence="5" id="KW-0133">Cell shape</keyword>
<keyword evidence="8 16" id="KW-0472">Membrane</keyword>
<organism evidence="17 18">
    <name type="scientific">Terrybacteria sp. (strain RIFCSPHIGHO2_01_FULL_58_15)</name>
    <dbReference type="NCBI Taxonomy" id="1802363"/>
    <lineage>
        <taxon>Bacteria</taxon>
        <taxon>Candidatus Terryibacteriota</taxon>
    </lineage>
</organism>
<accession>A0A1G2PLQ0</accession>
<dbReference type="STRING" id="1802363.A2682_01145"/>
<evidence type="ECO:0000256" key="12">
    <source>
        <dbReference type="ARBA" id="ARBA00041185"/>
    </source>
</evidence>
<dbReference type="Pfam" id="PF01098">
    <property type="entry name" value="FTSW_RODA_SPOVE"/>
    <property type="match status" value="1"/>
</dbReference>
<keyword evidence="2" id="KW-0328">Glycosyltransferase</keyword>
<keyword evidence="4 16" id="KW-0812">Transmembrane</keyword>
<dbReference type="GO" id="GO:0005886">
    <property type="term" value="C:plasma membrane"/>
    <property type="evidence" value="ECO:0007669"/>
    <property type="project" value="TreeGrafter"/>
</dbReference>
<gene>
    <name evidence="17" type="ORF">A2682_01145</name>
</gene>
<evidence type="ECO:0000313" key="18">
    <source>
        <dbReference type="Proteomes" id="UP000178690"/>
    </source>
</evidence>
<keyword evidence="7 16" id="KW-1133">Transmembrane helix</keyword>
<evidence type="ECO:0000256" key="3">
    <source>
        <dbReference type="ARBA" id="ARBA00022679"/>
    </source>
</evidence>
<evidence type="ECO:0000256" key="9">
    <source>
        <dbReference type="ARBA" id="ARBA00032370"/>
    </source>
</evidence>
<feature type="transmembrane region" description="Helical" evidence="16">
    <location>
        <begin position="207"/>
        <end position="225"/>
    </location>
</feature>
<name>A0A1G2PLQ0_TERXR</name>
<dbReference type="PANTHER" id="PTHR30474">
    <property type="entry name" value="CELL CYCLE PROTEIN"/>
    <property type="match status" value="1"/>
</dbReference>
<evidence type="ECO:0000256" key="2">
    <source>
        <dbReference type="ARBA" id="ARBA00022676"/>
    </source>
</evidence>
<evidence type="ECO:0000256" key="11">
    <source>
        <dbReference type="ARBA" id="ARBA00038053"/>
    </source>
</evidence>
<feature type="transmembrane region" description="Helical" evidence="16">
    <location>
        <begin position="119"/>
        <end position="138"/>
    </location>
</feature>
<dbReference type="InterPro" id="IPR001182">
    <property type="entry name" value="FtsW/RodA"/>
</dbReference>
<comment type="caution">
    <text evidence="17">The sequence shown here is derived from an EMBL/GenBank/DDBJ whole genome shotgun (WGS) entry which is preliminary data.</text>
</comment>
<sequence length="384" mass="41081">MSARNAPHSVDRKFLLICVALLCSGLFILASASMPLAQQEYGNALYYVVRQITIGGAAGLLALLLVQIIPLSLIRGAALPSLIITIAFLIGVFLPGIGLESGGATRWIHAGPVAIQPAEIAKITLPLYLAAWFSSRGLETRWQHSRSEKKRAAPPNQEQRLFPFLVIIGALGIPIILQPDLSTFGILAATGLLVYFLAGAPFRVLSWLLASGAVSFVLLVRLAPYRMNRILSFLNPQADPLGAGYQINQALLAIGSGGVFGRGLGFSREKLFFLPEPIGDSIFAIFAEETGFLGSALLISLFVLFLWRGFAIARRLPDAFMQLFTAGLVAGVAIQAFLNIAGNLALFPIVGITLPFVSYGSASLAVTMLSAGLVLKMSRYTRVP</sequence>
<feature type="transmembrane region" description="Helical" evidence="16">
    <location>
        <begin position="78"/>
        <end position="99"/>
    </location>
</feature>
<feature type="transmembrane region" description="Helical" evidence="16">
    <location>
        <begin position="159"/>
        <end position="177"/>
    </location>
</feature>
<protein>
    <recommendedName>
        <fullName evidence="12">Probable peptidoglycan glycosyltransferase FtsW</fullName>
        <ecNumber evidence="14">2.4.99.28</ecNumber>
    </recommendedName>
    <alternativeName>
        <fullName evidence="13">Cell division protein FtsW</fullName>
    </alternativeName>
    <alternativeName>
        <fullName evidence="10">Cell wall polymerase</fullName>
    </alternativeName>
    <alternativeName>
        <fullName evidence="9">Peptidoglycan polymerase</fullName>
    </alternativeName>
</protein>
<evidence type="ECO:0000256" key="14">
    <source>
        <dbReference type="ARBA" id="ARBA00044770"/>
    </source>
</evidence>
<dbReference type="GO" id="GO:0032153">
    <property type="term" value="C:cell division site"/>
    <property type="evidence" value="ECO:0007669"/>
    <property type="project" value="TreeGrafter"/>
</dbReference>
<evidence type="ECO:0000256" key="16">
    <source>
        <dbReference type="SAM" id="Phobius"/>
    </source>
</evidence>
<evidence type="ECO:0000256" key="15">
    <source>
        <dbReference type="ARBA" id="ARBA00049902"/>
    </source>
</evidence>
<feature type="transmembrane region" description="Helical" evidence="16">
    <location>
        <begin position="282"/>
        <end position="307"/>
    </location>
</feature>
<keyword evidence="6" id="KW-0573">Peptidoglycan synthesis</keyword>
<dbReference type="AlphaFoldDB" id="A0A1G2PLQ0"/>
<feature type="transmembrane region" description="Helical" evidence="16">
    <location>
        <begin position="319"/>
        <end position="338"/>
    </location>
</feature>
<evidence type="ECO:0000256" key="10">
    <source>
        <dbReference type="ARBA" id="ARBA00033270"/>
    </source>
</evidence>
<evidence type="ECO:0000256" key="4">
    <source>
        <dbReference type="ARBA" id="ARBA00022692"/>
    </source>
</evidence>
<dbReference type="Proteomes" id="UP000178690">
    <property type="component" value="Unassembled WGS sequence"/>
</dbReference>
<comment type="similarity">
    <text evidence="11">Belongs to the SEDS family. FtsW subfamily.</text>
</comment>
<dbReference type="GO" id="GO:0009252">
    <property type="term" value="P:peptidoglycan biosynthetic process"/>
    <property type="evidence" value="ECO:0007669"/>
    <property type="project" value="UniProtKB-KW"/>
</dbReference>
<evidence type="ECO:0000256" key="1">
    <source>
        <dbReference type="ARBA" id="ARBA00004141"/>
    </source>
</evidence>
<dbReference type="EC" id="2.4.99.28" evidence="14"/>
<comment type="catalytic activity">
    <reaction evidence="15">
        <text>[GlcNAc-(1-&gt;4)-Mur2Ac(oyl-L-Ala-gamma-D-Glu-L-Lys-D-Ala-D-Ala)](n)-di-trans,octa-cis-undecaprenyl diphosphate + beta-D-GlcNAc-(1-&gt;4)-Mur2Ac(oyl-L-Ala-gamma-D-Glu-L-Lys-D-Ala-D-Ala)-di-trans,octa-cis-undecaprenyl diphosphate = [GlcNAc-(1-&gt;4)-Mur2Ac(oyl-L-Ala-gamma-D-Glu-L-Lys-D-Ala-D-Ala)](n+1)-di-trans,octa-cis-undecaprenyl diphosphate + di-trans,octa-cis-undecaprenyl diphosphate + H(+)</text>
        <dbReference type="Rhea" id="RHEA:23708"/>
        <dbReference type="Rhea" id="RHEA-COMP:9602"/>
        <dbReference type="Rhea" id="RHEA-COMP:9603"/>
        <dbReference type="ChEBI" id="CHEBI:15378"/>
        <dbReference type="ChEBI" id="CHEBI:58405"/>
        <dbReference type="ChEBI" id="CHEBI:60033"/>
        <dbReference type="ChEBI" id="CHEBI:78435"/>
        <dbReference type="EC" id="2.4.99.28"/>
    </reaction>
</comment>